<keyword evidence="8" id="KW-1185">Reference proteome</keyword>
<evidence type="ECO:0000256" key="2">
    <source>
        <dbReference type="ARBA" id="ARBA00020112"/>
    </source>
</evidence>
<sequence length="89" mass="9982">MSILSYLLGSRKKTASVAKERLQIILAHEHNGRGAPDYLPAMKQEIMAVIAKYIEIDVDKIHVNLDRQDEVAVLELNVVLPEMQVQGKS</sequence>
<keyword evidence="3 6" id="KW-0132">Cell division</keyword>
<dbReference type="RefSeq" id="WP_089374346.1">
    <property type="nucleotide sequence ID" value="NZ_FZOA01000001.1"/>
</dbReference>
<dbReference type="HAMAP" id="MF_00262">
    <property type="entry name" value="MinE"/>
    <property type="match status" value="1"/>
</dbReference>
<comment type="similarity">
    <text evidence="1 6">Belongs to the MinE family.</text>
</comment>
<evidence type="ECO:0000256" key="5">
    <source>
        <dbReference type="ARBA" id="ARBA00025265"/>
    </source>
</evidence>
<dbReference type="AlphaFoldDB" id="A0A238XTN0"/>
<dbReference type="GO" id="GO:0032955">
    <property type="term" value="P:regulation of division septum assembly"/>
    <property type="evidence" value="ECO:0007669"/>
    <property type="project" value="InterPro"/>
</dbReference>
<evidence type="ECO:0000256" key="3">
    <source>
        <dbReference type="ARBA" id="ARBA00022618"/>
    </source>
</evidence>
<dbReference type="Pfam" id="PF03776">
    <property type="entry name" value="MinE"/>
    <property type="match status" value="1"/>
</dbReference>
<keyword evidence="4 6" id="KW-0131">Cell cycle</keyword>
<dbReference type="EMBL" id="FZOA01000001">
    <property type="protein sequence ID" value="SNR62070.1"/>
    <property type="molecule type" value="Genomic_DNA"/>
</dbReference>
<evidence type="ECO:0000256" key="6">
    <source>
        <dbReference type="HAMAP-Rule" id="MF_00262"/>
    </source>
</evidence>
<protein>
    <recommendedName>
        <fullName evidence="2 6">Cell division topological specificity factor</fullName>
    </recommendedName>
</protein>
<dbReference type="NCBIfam" id="NF001422">
    <property type="entry name" value="PRK00296.1"/>
    <property type="match status" value="1"/>
</dbReference>
<dbReference type="InterPro" id="IPR005527">
    <property type="entry name" value="MinE"/>
</dbReference>
<proteinExistence type="inferred from homology"/>
<dbReference type="SUPFAM" id="SSF55229">
    <property type="entry name" value="Cell division protein MinE topological specificity domain"/>
    <property type="match status" value="1"/>
</dbReference>
<dbReference type="FunFam" id="3.30.1070.10:FF:000001">
    <property type="entry name" value="Cell division topological specificity factor"/>
    <property type="match status" value="1"/>
</dbReference>
<evidence type="ECO:0000313" key="7">
    <source>
        <dbReference type="EMBL" id="SNR62070.1"/>
    </source>
</evidence>
<dbReference type="GO" id="GO:0051301">
    <property type="term" value="P:cell division"/>
    <property type="evidence" value="ECO:0007669"/>
    <property type="project" value="UniProtKB-KW"/>
</dbReference>
<gene>
    <name evidence="6" type="primary">minE</name>
    <name evidence="7" type="ORF">SAMN05192560_0184</name>
</gene>
<organism evidence="7 8">
    <name type="scientific">Methylobacillus rhizosphaerae</name>
    <dbReference type="NCBI Taxonomy" id="551994"/>
    <lineage>
        <taxon>Bacteria</taxon>
        <taxon>Pseudomonadati</taxon>
        <taxon>Pseudomonadota</taxon>
        <taxon>Betaproteobacteria</taxon>
        <taxon>Nitrosomonadales</taxon>
        <taxon>Methylophilaceae</taxon>
        <taxon>Methylobacillus</taxon>
    </lineage>
</organism>
<dbReference type="InterPro" id="IPR036707">
    <property type="entry name" value="MinE_sf"/>
</dbReference>
<dbReference type="NCBIfam" id="NF010595">
    <property type="entry name" value="PRK13989.1"/>
    <property type="match status" value="1"/>
</dbReference>
<accession>A0A238XTN0</accession>
<dbReference type="NCBIfam" id="TIGR01215">
    <property type="entry name" value="minE"/>
    <property type="match status" value="1"/>
</dbReference>
<reference evidence="8" key="1">
    <citation type="submission" date="2017-06" db="EMBL/GenBank/DDBJ databases">
        <authorList>
            <person name="Varghese N."/>
            <person name="Submissions S."/>
        </authorList>
    </citation>
    <scope>NUCLEOTIDE SEQUENCE [LARGE SCALE GENOMIC DNA]</scope>
    <source>
        <strain evidence="8">Ca-68</strain>
    </source>
</reference>
<evidence type="ECO:0000313" key="8">
    <source>
        <dbReference type="Proteomes" id="UP000198305"/>
    </source>
</evidence>
<comment type="function">
    <text evidence="5 6">Prevents the cell division inhibition by proteins MinC and MinD at internal division sites while permitting inhibition at polar sites. This ensures cell division at the proper site by restricting the formation of a division septum at the midpoint of the long axis of the cell.</text>
</comment>
<dbReference type="OrthoDB" id="9802655at2"/>
<evidence type="ECO:0000256" key="4">
    <source>
        <dbReference type="ARBA" id="ARBA00023306"/>
    </source>
</evidence>
<dbReference type="Proteomes" id="UP000198305">
    <property type="component" value="Unassembled WGS sequence"/>
</dbReference>
<dbReference type="Gene3D" id="3.30.1070.10">
    <property type="entry name" value="Cell division topological specificity factor MinE"/>
    <property type="match status" value="1"/>
</dbReference>
<name>A0A238XTN0_9PROT</name>
<dbReference type="GO" id="GO:0042802">
    <property type="term" value="F:identical protein binding"/>
    <property type="evidence" value="ECO:0007669"/>
    <property type="project" value="UniProtKB-ARBA"/>
</dbReference>
<evidence type="ECO:0000256" key="1">
    <source>
        <dbReference type="ARBA" id="ARBA00008168"/>
    </source>
</evidence>